<gene>
    <name evidence="1" type="ORF">HPULCUR_001065</name>
</gene>
<dbReference type="EMBL" id="BAABUJ010000005">
    <property type="protein sequence ID" value="GAA5795703.1"/>
    <property type="molecule type" value="Genomic_DNA"/>
</dbReference>
<evidence type="ECO:0008006" key="3">
    <source>
        <dbReference type="Google" id="ProtNLM"/>
    </source>
</evidence>
<organism evidence="1 2">
    <name type="scientific">Helicostylum pulchrum</name>
    <dbReference type="NCBI Taxonomy" id="562976"/>
    <lineage>
        <taxon>Eukaryota</taxon>
        <taxon>Fungi</taxon>
        <taxon>Fungi incertae sedis</taxon>
        <taxon>Mucoromycota</taxon>
        <taxon>Mucoromycotina</taxon>
        <taxon>Mucoromycetes</taxon>
        <taxon>Mucorales</taxon>
        <taxon>Mucorineae</taxon>
        <taxon>Mucoraceae</taxon>
        <taxon>Helicostylum</taxon>
    </lineage>
</organism>
<evidence type="ECO:0000313" key="2">
    <source>
        <dbReference type="Proteomes" id="UP001476247"/>
    </source>
</evidence>
<protein>
    <recommendedName>
        <fullName evidence="3">Transposase</fullName>
    </recommendedName>
</protein>
<accession>A0ABP9XLM6</accession>
<name>A0ABP9XLM6_9FUNG</name>
<keyword evidence="2" id="KW-1185">Reference proteome</keyword>
<comment type="caution">
    <text evidence="1">The sequence shown here is derived from an EMBL/GenBank/DDBJ whole genome shotgun (WGS) entry which is preliminary data.</text>
</comment>
<sequence length="76" mass="8622">MKSNVVTFHNFNVNMVNYDTVLLSLESESTVTGRCLVFLEKTMDEMDSLPEMKGHYVVTDNALIYTDKGIDELISN</sequence>
<reference evidence="1 2" key="1">
    <citation type="submission" date="2024-04" db="EMBL/GenBank/DDBJ databases">
        <title>genome sequences of Mucor flavus KT1a and Helicostylum pulchrum KT1b strains isolation_sourced from the surface of a dry-aged beef.</title>
        <authorList>
            <person name="Toyotome T."/>
            <person name="Hosono M."/>
            <person name="Torimaru M."/>
            <person name="Fukuda K."/>
            <person name="Mikami N."/>
        </authorList>
    </citation>
    <scope>NUCLEOTIDE SEQUENCE [LARGE SCALE GENOMIC DNA]</scope>
    <source>
        <strain evidence="1 2">KT1b</strain>
    </source>
</reference>
<proteinExistence type="predicted"/>
<dbReference type="Proteomes" id="UP001476247">
    <property type="component" value="Unassembled WGS sequence"/>
</dbReference>
<evidence type="ECO:0000313" key="1">
    <source>
        <dbReference type="EMBL" id="GAA5795703.1"/>
    </source>
</evidence>